<reference evidence="1" key="2">
    <citation type="journal article" date="2015" name="Data Brief">
        <title>Shoot transcriptome of the giant reed, Arundo donax.</title>
        <authorList>
            <person name="Barrero R.A."/>
            <person name="Guerrero F.D."/>
            <person name="Moolhuijzen P."/>
            <person name="Goolsby J.A."/>
            <person name="Tidwell J."/>
            <person name="Bellgard S.E."/>
            <person name="Bellgard M.I."/>
        </authorList>
    </citation>
    <scope>NUCLEOTIDE SEQUENCE</scope>
    <source>
        <tissue evidence="1">Shoot tissue taken approximately 20 cm above the soil surface</tissue>
    </source>
</reference>
<sequence>MACNGVAILVGRRGRKEEE</sequence>
<protein>
    <submittedName>
        <fullName evidence="1">Uncharacterized protein</fullName>
    </submittedName>
</protein>
<accession>A0A0A9HG04</accession>
<evidence type="ECO:0000313" key="1">
    <source>
        <dbReference type="EMBL" id="JAE34744.1"/>
    </source>
</evidence>
<name>A0A0A9HG04_ARUDO</name>
<reference evidence="1" key="1">
    <citation type="submission" date="2014-09" db="EMBL/GenBank/DDBJ databases">
        <authorList>
            <person name="Magalhaes I.L.F."/>
            <person name="Oliveira U."/>
            <person name="Santos F.R."/>
            <person name="Vidigal T.H.D.A."/>
            <person name="Brescovit A.D."/>
            <person name="Santos A.J."/>
        </authorList>
    </citation>
    <scope>NUCLEOTIDE SEQUENCE</scope>
    <source>
        <tissue evidence="1">Shoot tissue taken approximately 20 cm above the soil surface</tissue>
    </source>
</reference>
<dbReference type="EMBL" id="GBRH01163152">
    <property type="protein sequence ID" value="JAE34744.1"/>
    <property type="molecule type" value="Transcribed_RNA"/>
</dbReference>
<proteinExistence type="predicted"/>
<organism evidence="1">
    <name type="scientific">Arundo donax</name>
    <name type="common">Giant reed</name>
    <name type="synonym">Donax arundinaceus</name>
    <dbReference type="NCBI Taxonomy" id="35708"/>
    <lineage>
        <taxon>Eukaryota</taxon>
        <taxon>Viridiplantae</taxon>
        <taxon>Streptophyta</taxon>
        <taxon>Embryophyta</taxon>
        <taxon>Tracheophyta</taxon>
        <taxon>Spermatophyta</taxon>
        <taxon>Magnoliopsida</taxon>
        <taxon>Liliopsida</taxon>
        <taxon>Poales</taxon>
        <taxon>Poaceae</taxon>
        <taxon>PACMAD clade</taxon>
        <taxon>Arundinoideae</taxon>
        <taxon>Arundineae</taxon>
        <taxon>Arundo</taxon>
    </lineage>
</organism>
<dbReference type="AlphaFoldDB" id="A0A0A9HG04"/>